<protein>
    <submittedName>
        <fullName evidence="3">Uncharacterized protein (TIGR02246 family)</fullName>
    </submittedName>
</protein>
<evidence type="ECO:0000256" key="1">
    <source>
        <dbReference type="SAM" id="MobiDB-lite"/>
    </source>
</evidence>
<accession>A0A927RNZ8</accession>
<keyword evidence="4" id="KW-1185">Reference proteome</keyword>
<comment type="caution">
    <text evidence="3">The sequence shown here is derived from an EMBL/GenBank/DDBJ whole genome shotgun (WGS) entry which is preliminary data.</text>
</comment>
<dbReference type="NCBIfam" id="TIGR02246">
    <property type="entry name" value="SgcJ/EcaC family oxidoreductase"/>
    <property type="match status" value="1"/>
</dbReference>
<dbReference type="SUPFAM" id="SSF54427">
    <property type="entry name" value="NTF2-like"/>
    <property type="match status" value="1"/>
</dbReference>
<dbReference type="RefSeq" id="WP_192753930.1">
    <property type="nucleotide sequence ID" value="NZ_BAABJL010000095.1"/>
</dbReference>
<organism evidence="3 4">
    <name type="scientific">Actinopolymorpha pittospori</name>
    <dbReference type="NCBI Taxonomy" id="648752"/>
    <lineage>
        <taxon>Bacteria</taxon>
        <taxon>Bacillati</taxon>
        <taxon>Actinomycetota</taxon>
        <taxon>Actinomycetes</taxon>
        <taxon>Propionibacteriales</taxon>
        <taxon>Actinopolymorphaceae</taxon>
        <taxon>Actinopolymorpha</taxon>
    </lineage>
</organism>
<reference evidence="3" key="1">
    <citation type="submission" date="2020-10" db="EMBL/GenBank/DDBJ databases">
        <title>Sequencing the genomes of 1000 actinobacteria strains.</title>
        <authorList>
            <person name="Klenk H.-P."/>
        </authorList>
    </citation>
    <scope>NUCLEOTIDE SEQUENCE</scope>
    <source>
        <strain evidence="3">DSM 45354</strain>
    </source>
</reference>
<sequence length="153" mass="15990">MSDQTAVRALMGRLADAWNDGDAHAFAQVFTEDADYITFFGLHSQGRAAIEEVHRPLFAGPLKGSRLTGGSTGDDGVQIRFLRPDVALVVATGGSTLQGASAPDPSRDSILTFVAVREDGEWSFASFQNTRRSTPPGLGGVGDGVGVGAGERP</sequence>
<evidence type="ECO:0000313" key="3">
    <source>
        <dbReference type="EMBL" id="MBE1610578.1"/>
    </source>
</evidence>
<dbReference type="EMBL" id="JADBEM010000001">
    <property type="protein sequence ID" value="MBE1610578.1"/>
    <property type="molecule type" value="Genomic_DNA"/>
</dbReference>
<dbReference type="AlphaFoldDB" id="A0A927RNZ8"/>
<name>A0A927RNZ8_9ACTN</name>
<evidence type="ECO:0000259" key="2">
    <source>
        <dbReference type="Pfam" id="PF14534"/>
    </source>
</evidence>
<dbReference type="Proteomes" id="UP000638648">
    <property type="component" value="Unassembled WGS sequence"/>
</dbReference>
<dbReference type="Pfam" id="PF14534">
    <property type="entry name" value="DUF4440"/>
    <property type="match status" value="1"/>
</dbReference>
<dbReference type="Gene3D" id="3.10.450.50">
    <property type="match status" value="1"/>
</dbReference>
<proteinExistence type="predicted"/>
<dbReference type="InterPro" id="IPR032710">
    <property type="entry name" value="NTF2-like_dom_sf"/>
</dbReference>
<feature type="region of interest" description="Disordered" evidence="1">
    <location>
        <begin position="128"/>
        <end position="153"/>
    </location>
</feature>
<gene>
    <name evidence="3" type="ORF">HEB94_007426</name>
</gene>
<feature type="compositionally biased region" description="Gly residues" evidence="1">
    <location>
        <begin position="137"/>
        <end position="153"/>
    </location>
</feature>
<dbReference type="InterPro" id="IPR027843">
    <property type="entry name" value="DUF4440"/>
</dbReference>
<dbReference type="InterPro" id="IPR011944">
    <property type="entry name" value="Steroid_delta5-4_isomerase"/>
</dbReference>
<evidence type="ECO:0000313" key="4">
    <source>
        <dbReference type="Proteomes" id="UP000638648"/>
    </source>
</evidence>
<feature type="domain" description="DUF4440" evidence="2">
    <location>
        <begin position="7"/>
        <end position="122"/>
    </location>
</feature>